<protein>
    <submittedName>
        <fullName evidence="2">Uncharacterized protein</fullName>
    </submittedName>
</protein>
<sequence>MPRFASLFACIALSIAAVPAFAKDAAPPANSTLPGVDKPYRIVKPLAPEPDEPATTKPGQFKIGDMDVHISGNVIVDIGAGPLQPRGRR</sequence>
<dbReference type="Proteomes" id="UP001595583">
    <property type="component" value="Unassembled WGS sequence"/>
</dbReference>
<organism evidence="2 3">
    <name type="scientific">Aquamicrobium soli</name>
    <dbReference type="NCBI Taxonomy" id="1811518"/>
    <lineage>
        <taxon>Bacteria</taxon>
        <taxon>Pseudomonadati</taxon>
        <taxon>Pseudomonadota</taxon>
        <taxon>Alphaproteobacteria</taxon>
        <taxon>Hyphomicrobiales</taxon>
        <taxon>Phyllobacteriaceae</taxon>
        <taxon>Aquamicrobium</taxon>
    </lineage>
</organism>
<keyword evidence="3" id="KW-1185">Reference proteome</keyword>
<name>A0ABV7KEC9_9HYPH</name>
<proteinExistence type="predicted"/>
<gene>
    <name evidence="2" type="ORF">ACFOHJ_17380</name>
</gene>
<evidence type="ECO:0000256" key="1">
    <source>
        <dbReference type="SAM" id="SignalP"/>
    </source>
</evidence>
<reference evidence="3" key="1">
    <citation type="journal article" date="2019" name="Int. J. Syst. Evol. Microbiol.">
        <title>The Global Catalogue of Microorganisms (GCM) 10K type strain sequencing project: providing services to taxonomists for standard genome sequencing and annotation.</title>
        <authorList>
            <consortium name="The Broad Institute Genomics Platform"/>
            <consortium name="The Broad Institute Genome Sequencing Center for Infectious Disease"/>
            <person name="Wu L."/>
            <person name="Ma J."/>
        </authorList>
    </citation>
    <scope>NUCLEOTIDE SEQUENCE [LARGE SCALE GENOMIC DNA]</scope>
    <source>
        <strain evidence="3">KCTC 52165</strain>
    </source>
</reference>
<evidence type="ECO:0000313" key="2">
    <source>
        <dbReference type="EMBL" id="MFC3207997.1"/>
    </source>
</evidence>
<feature type="chain" id="PRO_5045258663" evidence="1">
    <location>
        <begin position="23"/>
        <end position="89"/>
    </location>
</feature>
<feature type="signal peptide" evidence="1">
    <location>
        <begin position="1"/>
        <end position="22"/>
    </location>
</feature>
<evidence type="ECO:0000313" key="3">
    <source>
        <dbReference type="Proteomes" id="UP001595583"/>
    </source>
</evidence>
<comment type="caution">
    <text evidence="2">The sequence shown here is derived from an EMBL/GenBank/DDBJ whole genome shotgun (WGS) entry which is preliminary data.</text>
</comment>
<dbReference type="EMBL" id="JBHRTK010000016">
    <property type="protein sequence ID" value="MFC3207997.1"/>
    <property type="molecule type" value="Genomic_DNA"/>
</dbReference>
<keyword evidence="1" id="KW-0732">Signal</keyword>
<dbReference type="RefSeq" id="WP_378222678.1">
    <property type="nucleotide sequence ID" value="NZ_JBHRTK010000016.1"/>
</dbReference>
<accession>A0ABV7KEC9</accession>